<dbReference type="AlphaFoldDB" id="A0A916NCM8"/>
<dbReference type="GO" id="GO:0045259">
    <property type="term" value="C:proton-transporting ATP synthase complex"/>
    <property type="evidence" value="ECO:0007669"/>
    <property type="project" value="UniProtKB-KW"/>
</dbReference>
<dbReference type="InterPro" id="IPR026015">
    <property type="entry name" value="ATP_synth_OSCP/delta_N_sf"/>
</dbReference>
<dbReference type="SUPFAM" id="SSF47928">
    <property type="entry name" value="N-terminal domain of the delta subunit of the F1F0-ATP synthase"/>
    <property type="match status" value="1"/>
</dbReference>
<reference evidence="8" key="1">
    <citation type="submission" date="2021-04" db="EMBL/GenBank/DDBJ databases">
        <authorList>
            <person name="Rodrigo-Torres L."/>
            <person name="Arahal R. D."/>
            <person name="Lucena T."/>
        </authorList>
    </citation>
    <scope>NUCLEOTIDE SEQUENCE</scope>
    <source>
        <strain evidence="8">AS29M-1</strain>
    </source>
</reference>
<proteinExistence type="inferred from homology"/>
<keyword evidence="3 7" id="KW-0375">Hydrogen ion transport</keyword>
<dbReference type="InterPro" id="IPR000711">
    <property type="entry name" value="ATPase_OSCP/dsu"/>
</dbReference>
<protein>
    <recommendedName>
        <fullName evidence="7">ATP synthase subunit delta</fullName>
    </recommendedName>
    <alternativeName>
        <fullName evidence="7">ATP synthase F(1) sector subunit delta</fullName>
    </alternativeName>
    <alternativeName>
        <fullName evidence="7">F-type ATPase subunit delta</fullName>
        <shortName evidence="7">F-ATPase subunit delta</shortName>
    </alternativeName>
</protein>
<keyword evidence="4 7" id="KW-0406">Ion transport</keyword>
<dbReference type="NCBIfam" id="TIGR01145">
    <property type="entry name" value="ATP_synt_delta"/>
    <property type="match status" value="1"/>
</dbReference>
<evidence type="ECO:0000256" key="3">
    <source>
        <dbReference type="ARBA" id="ARBA00022781"/>
    </source>
</evidence>
<organism evidence="8 9">
    <name type="scientific">Parvicella tangerina</name>
    <dbReference type="NCBI Taxonomy" id="2829795"/>
    <lineage>
        <taxon>Bacteria</taxon>
        <taxon>Pseudomonadati</taxon>
        <taxon>Bacteroidota</taxon>
        <taxon>Flavobacteriia</taxon>
        <taxon>Flavobacteriales</taxon>
        <taxon>Parvicellaceae</taxon>
        <taxon>Parvicella</taxon>
    </lineage>
</organism>
<comment type="subcellular location">
    <subcellularLocation>
        <location evidence="7">Cell membrane</location>
        <topology evidence="7">Peripheral membrane protein</topology>
    </subcellularLocation>
    <subcellularLocation>
        <location evidence="1">Membrane</location>
    </subcellularLocation>
</comment>
<sequence>MRGSLAAKRYAKSLLTLALEQGSVDAVHADMLLLNQAVTDSKELKALLSSPIVKAEKKIAILAEIFKGKVSELSDKFIAMVTGKGREALLPSIAMAYEEAYRIHKNISTVEVTSAIALSEEQKKKILEIAAKQGVKNAEVIEKVDPSLIGGFVMRMGDRQIDASISNRINTLKQELIKN</sequence>
<name>A0A916NCM8_9FLAO</name>
<keyword evidence="7" id="KW-0139">CF(1)</keyword>
<evidence type="ECO:0000256" key="2">
    <source>
        <dbReference type="ARBA" id="ARBA00022448"/>
    </source>
</evidence>
<evidence type="ECO:0000313" key="9">
    <source>
        <dbReference type="Proteomes" id="UP000683507"/>
    </source>
</evidence>
<comment type="similarity">
    <text evidence="7">Belongs to the ATPase delta chain family.</text>
</comment>
<evidence type="ECO:0000256" key="6">
    <source>
        <dbReference type="ARBA" id="ARBA00023310"/>
    </source>
</evidence>
<accession>A0A916NCM8</accession>
<keyword evidence="7" id="KW-1003">Cell membrane</keyword>
<gene>
    <name evidence="8" type="primary">atpH_1</name>
    <name evidence="7" type="synonym">atpH</name>
    <name evidence="8" type="ORF">CRYO30217_02792</name>
</gene>
<dbReference type="GO" id="GO:0005886">
    <property type="term" value="C:plasma membrane"/>
    <property type="evidence" value="ECO:0007669"/>
    <property type="project" value="UniProtKB-SubCell"/>
</dbReference>
<dbReference type="HAMAP" id="MF_01416">
    <property type="entry name" value="ATP_synth_delta_bact"/>
    <property type="match status" value="1"/>
</dbReference>
<dbReference type="PRINTS" id="PR00125">
    <property type="entry name" value="ATPASEDELTA"/>
</dbReference>
<dbReference type="GO" id="GO:0046933">
    <property type="term" value="F:proton-transporting ATP synthase activity, rotational mechanism"/>
    <property type="evidence" value="ECO:0007669"/>
    <property type="project" value="UniProtKB-UniRule"/>
</dbReference>
<dbReference type="RefSeq" id="WP_258542994.1">
    <property type="nucleotide sequence ID" value="NZ_OU015584.1"/>
</dbReference>
<evidence type="ECO:0000256" key="5">
    <source>
        <dbReference type="ARBA" id="ARBA00023136"/>
    </source>
</evidence>
<dbReference type="NCBIfam" id="NF004401">
    <property type="entry name" value="PRK05758.2-1"/>
    <property type="match status" value="1"/>
</dbReference>
<evidence type="ECO:0000256" key="4">
    <source>
        <dbReference type="ARBA" id="ARBA00023065"/>
    </source>
</evidence>
<comment type="function">
    <text evidence="7">F(1)F(0) ATP synthase produces ATP from ADP in the presence of a proton or sodium gradient. F-type ATPases consist of two structural domains, F(1) containing the extramembraneous catalytic core and F(0) containing the membrane proton channel, linked together by a central stalk and a peripheral stalk. During catalysis, ATP synthesis in the catalytic domain of F(1) is coupled via a rotary mechanism of the central stalk subunits to proton translocation.</text>
</comment>
<dbReference type="Proteomes" id="UP000683507">
    <property type="component" value="Chromosome"/>
</dbReference>
<keyword evidence="5 7" id="KW-0472">Membrane</keyword>
<evidence type="ECO:0000313" key="8">
    <source>
        <dbReference type="EMBL" id="CAG5085547.1"/>
    </source>
</evidence>
<keyword evidence="9" id="KW-1185">Reference proteome</keyword>
<dbReference type="Pfam" id="PF00213">
    <property type="entry name" value="OSCP"/>
    <property type="match status" value="1"/>
</dbReference>
<dbReference type="EMBL" id="OU015584">
    <property type="protein sequence ID" value="CAG5085547.1"/>
    <property type="molecule type" value="Genomic_DNA"/>
</dbReference>
<comment type="function">
    <text evidence="7">This protein is part of the stalk that links CF(0) to CF(1). It either transmits conformational changes from CF(0) to CF(1) or is implicated in proton conduction.</text>
</comment>
<evidence type="ECO:0000256" key="7">
    <source>
        <dbReference type="HAMAP-Rule" id="MF_01416"/>
    </source>
</evidence>
<dbReference type="Gene3D" id="1.10.520.20">
    <property type="entry name" value="N-terminal domain of the delta subunit of the F1F0-ATP synthase"/>
    <property type="match status" value="1"/>
</dbReference>
<keyword evidence="2 7" id="KW-0813">Transport</keyword>
<evidence type="ECO:0000256" key="1">
    <source>
        <dbReference type="ARBA" id="ARBA00004370"/>
    </source>
</evidence>
<keyword evidence="6 7" id="KW-0066">ATP synthesis</keyword>
<dbReference type="PANTHER" id="PTHR11910">
    <property type="entry name" value="ATP SYNTHASE DELTA CHAIN"/>
    <property type="match status" value="1"/>
</dbReference>
<dbReference type="KEGG" id="ptan:CRYO30217_02792"/>